<keyword evidence="1" id="KW-0472">Membrane</keyword>
<dbReference type="AlphaFoldDB" id="A0A512BC30"/>
<accession>A0A512BC30</accession>
<evidence type="ECO:0000313" key="3">
    <source>
        <dbReference type="Proteomes" id="UP000321513"/>
    </source>
</evidence>
<name>A0A512BC30_9BACT</name>
<dbReference type="EMBL" id="BJYT01000006">
    <property type="protein sequence ID" value="GEO09533.1"/>
    <property type="molecule type" value="Genomic_DNA"/>
</dbReference>
<gene>
    <name evidence="2" type="ORF">SAE01_20290</name>
</gene>
<feature type="transmembrane region" description="Helical" evidence="1">
    <location>
        <begin position="43"/>
        <end position="63"/>
    </location>
</feature>
<evidence type="ECO:0000256" key="1">
    <source>
        <dbReference type="SAM" id="Phobius"/>
    </source>
</evidence>
<reference evidence="2 3" key="1">
    <citation type="submission" date="2019-07" db="EMBL/GenBank/DDBJ databases">
        <title>Whole genome shotgun sequence of Segetibacter aerophilus NBRC 106135.</title>
        <authorList>
            <person name="Hosoyama A."/>
            <person name="Uohara A."/>
            <person name="Ohji S."/>
            <person name="Ichikawa N."/>
        </authorList>
    </citation>
    <scope>NUCLEOTIDE SEQUENCE [LARGE SCALE GENOMIC DNA]</scope>
    <source>
        <strain evidence="2 3">NBRC 106135</strain>
    </source>
</reference>
<organism evidence="2 3">
    <name type="scientific">Segetibacter aerophilus</name>
    <dbReference type="NCBI Taxonomy" id="670293"/>
    <lineage>
        <taxon>Bacteria</taxon>
        <taxon>Pseudomonadati</taxon>
        <taxon>Bacteroidota</taxon>
        <taxon>Chitinophagia</taxon>
        <taxon>Chitinophagales</taxon>
        <taxon>Chitinophagaceae</taxon>
        <taxon>Segetibacter</taxon>
    </lineage>
</organism>
<evidence type="ECO:0000313" key="2">
    <source>
        <dbReference type="EMBL" id="GEO09533.1"/>
    </source>
</evidence>
<dbReference type="OrthoDB" id="965650at2"/>
<protein>
    <submittedName>
        <fullName evidence="2">Uncharacterized protein</fullName>
    </submittedName>
</protein>
<dbReference type="RefSeq" id="WP_147203646.1">
    <property type="nucleotide sequence ID" value="NZ_BJYT01000006.1"/>
</dbReference>
<feature type="transmembrane region" description="Helical" evidence="1">
    <location>
        <begin position="84"/>
        <end position="105"/>
    </location>
</feature>
<proteinExistence type="predicted"/>
<keyword evidence="1" id="KW-0812">Transmembrane</keyword>
<feature type="transmembrane region" description="Helical" evidence="1">
    <location>
        <begin position="12"/>
        <end position="37"/>
    </location>
</feature>
<keyword evidence="1" id="KW-1133">Transmembrane helix</keyword>
<keyword evidence="3" id="KW-1185">Reference proteome</keyword>
<sequence length="123" mass="13373">MKFLIATILTALLSFATALFLPWWIIALVAFIVAAVIPQKPLLAFLSASIAIFLLWGFQSYLIDQQNNHLLAAKVADLLFHKKSYLLIIIVTAIVGAIVSGFAGLTGSLLRAVIVHNGRNKKS</sequence>
<comment type="caution">
    <text evidence="2">The sequence shown here is derived from an EMBL/GenBank/DDBJ whole genome shotgun (WGS) entry which is preliminary data.</text>
</comment>
<dbReference type="Proteomes" id="UP000321513">
    <property type="component" value="Unassembled WGS sequence"/>
</dbReference>